<gene>
    <name evidence="3" type="ORF">Val02_24100</name>
</gene>
<name>A0A8J3YHS5_9ACTN</name>
<protein>
    <recommendedName>
        <fullName evidence="5">DUF1707 domain-containing protein</fullName>
    </recommendedName>
</protein>
<keyword evidence="2" id="KW-1133">Transmembrane helix</keyword>
<keyword evidence="4" id="KW-1185">Reference proteome</keyword>
<sequence>MRPDLSALLWPEFVAVGDAERARAAARVARLRDAGALTDEQAALHRSRVAAAETRGDLHAALAGAPGAERPSLLPALLRWAALGWLLACAVQFVVWALIVVTTADWDGPWWLWTFVPGGLLVAALWWLVEADHRTRYGTRIAPGADPDRSQPGLNWDHEAGGAPRRP</sequence>
<evidence type="ECO:0000313" key="3">
    <source>
        <dbReference type="EMBL" id="GIJ45524.1"/>
    </source>
</evidence>
<dbReference type="EMBL" id="BOPF01000007">
    <property type="protein sequence ID" value="GIJ45524.1"/>
    <property type="molecule type" value="Genomic_DNA"/>
</dbReference>
<evidence type="ECO:0000256" key="2">
    <source>
        <dbReference type="SAM" id="Phobius"/>
    </source>
</evidence>
<dbReference type="Proteomes" id="UP000619260">
    <property type="component" value="Unassembled WGS sequence"/>
</dbReference>
<keyword evidence="2" id="KW-0812">Transmembrane</keyword>
<keyword evidence="2" id="KW-0472">Membrane</keyword>
<evidence type="ECO:0000256" key="1">
    <source>
        <dbReference type="SAM" id="MobiDB-lite"/>
    </source>
</evidence>
<reference evidence="3" key="1">
    <citation type="submission" date="2021-01" db="EMBL/GenBank/DDBJ databases">
        <title>Whole genome shotgun sequence of Virgisporangium aliadipatigenens NBRC 105644.</title>
        <authorList>
            <person name="Komaki H."/>
            <person name="Tamura T."/>
        </authorList>
    </citation>
    <scope>NUCLEOTIDE SEQUENCE</scope>
    <source>
        <strain evidence="3">NBRC 105644</strain>
    </source>
</reference>
<accession>A0A8J3YHS5</accession>
<feature type="region of interest" description="Disordered" evidence="1">
    <location>
        <begin position="141"/>
        <end position="167"/>
    </location>
</feature>
<feature type="transmembrane region" description="Helical" evidence="2">
    <location>
        <begin position="110"/>
        <end position="129"/>
    </location>
</feature>
<comment type="caution">
    <text evidence="3">The sequence shown here is derived from an EMBL/GenBank/DDBJ whole genome shotgun (WGS) entry which is preliminary data.</text>
</comment>
<dbReference type="RefSeq" id="WP_203899056.1">
    <property type="nucleotide sequence ID" value="NZ_BOPF01000007.1"/>
</dbReference>
<evidence type="ECO:0008006" key="5">
    <source>
        <dbReference type="Google" id="ProtNLM"/>
    </source>
</evidence>
<feature type="transmembrane region" description="Helical" evidence="2">
    <location>
        <begin position="80"/>
        <end position="104"/>
    </location>
</feature>
<evidence type="ECO:0000313" key="4">
    <source>
        <dbReference type="Proteomes" id="UP000619260"/>
    </source>
</evidence>
<organism evidence="3 4">
    <name type="scientific">Virgisporangium aliadipatigenens</name>
    <dbReference type="NCBI Taxonomy" id="741659"/>
    <lineage>
        <taxon>Bacteria</taxon>
        <taxon>Bacillati</taxon>
        <taxon>Actinomycetota</taxon>
        <taxon>Actinomycetes</taxon>
        <taxon>Micromonosporales</taxon>
        <taxon>Micromonosporaceae</taxon>
        <taxon>Virgisporangium</taxon>
    </lineage>
</organism>
<dbReference type="AlphaFoldDB" id="A0A8J3YHS5"/>
<proteinExistence type="predicted"/>